<protein>
    <submittedName>
        <fullName evidence="2">Uncharacterized protein</fullName>
    </submittedName>
</protein>
<dbReference type="EMBL" id="CM017874">
    <property type="protein sequence ID" value="KAG1334516.1"/>
    <property type="molecule type" value="Genomic_DNA"/>
</dbReference>
<accession>A0A8K0I2T9</accession>
<dbReference type="AlphaFoldDB" id="A0A8K0I2T9"/>
<sequence>MEAMVASDKANLLFYTSSLALLKCFYNGETISCIAADGVINKSTKRFPRALRFCLIHVHEEEVVAARWLAQTTGRSKQHIEWDRP</sequence>
<reference evidence="2" key="2">
    <citation type="submission" date="2019-07" db="EMBL/GenBank/DDBJ databases">
        <authorList>
            <person name="Yang Y."/>
            <person name="Bocs S."/>
            <person name="Baudouin L."/>
        </authorList>
    </citation>
    <scope>NUCLEOTIDE SEQUENCE</scope>
    <source>
        <tissue evidence="2">Spear leaf of Hainan Tall coconut</tissue>
    </source>
</reference>
<proteinExistence type="predicted"/>
<dbReference type="Proteomes" id="UP000797356">
    <property type="component" value="Chromosome 3"/>
</dbReference>
<gene>
    <name evidence="1" type="ORF">COCNU_03G006340</name>
    <name evidence="2" type="ORF">COCNU_03G006350</name>
</gene>
<keyword evidence="3" id="KW-1185">Reference proteome</keyword>
<evidence type="ECO:0000313" key="3">
    <source>
        <dbReference type="Proteomes" id="UP000797356"/>
    </source>
</evidence>
<dbReference type="EMBL" id="CM017874">
    <property type="protein sequence ID" value="KAG1334515.1"/>
    <property type="molecule type" value="Genomic_DNA"/>
</dbReference>
<evidence type="ECO:0000313" key="1">
    <source>
        <dbReference type="EMBL" id="KAG1334515.1"/>
    </source>
</evidence>
<name>A0A8K0I2T9_COCNU</name>
<reference evidence="2" key="1">
    <citation type="journal article" date="2017" name="Gigascience">
        <title>The genome draft of coconut (Cocos nucifera).</title>
        <authorList>
            <person name="Xiao Y."/>
            <person name="Xu P."/>
            <person name="Fan H."/>
            <person name="Baudouin L."/>
            <person name="Xia W."/>
            <person name="Bocs S."/>
            <person name="Xu J."/>
            <person name="Li Q."/>
            <person name="Guo A."/>
            <person name="Zhou L."/>
            <person name="Li J."/>
            <person name="Wu Y."/>
            <person name="Ma Z."/>
            <person name="Armero A."/>
            <person name="Issali A.E."/>
            <person name="Liu N."/>
            <person name="Peng M."/>
            <person name="Yang Y."/>
        </authorList>
    </citation>
    <scope>NUCLEOTIDE SEQUENCE</scope>
    <source>
        <tissue evidence="2">Spear leaf of Hainan Tall coconut</tissue>
    </source>
</reference>
<comment type="caution">
    <text evidence="2">The sequence shown here is derived from an EMBL/GenBank/DDBJ whole genome shotgun (WGS) entry which is preliminary data.</text>
</comment>
<evidence type="ECO:0000313" key="2">
    <source>
        <dbReference type="EMBL" id="KAG1334516.1"/>
    </source>
</evidence>
<organism evidence="2 3">
    <name type="scientific">Cocos nucifera</name>
    <name type="common">Coconut palm</name>
    <dbReference type="NCBI Taxonomy" id="13894"/>
    <lineage>
        <taxon>Eukaryota</taxon>
        <taxon>Viridiplantae</taxon>
        <taxon>Streptophyta</taxon>
        <taxon>Embryophyta</taxon>
        <taxon>Tracheophyta</taxon>
        <taxon>Spermatophyta</taxon>
        <taxon>Magnoliopsida</taxon>
        <taxon>Liliopsida</taxon>
        <taxon>Arecaceae</taxon>
        <taxon>Arecoideae</taxon>
        <taxon>Cocoseae</taxon>
        <taxon>Attaleinae</taxon>
        <taxon>Cocos</taxon>
    </lineage>
</organism>